<evidence type="ECO:0000313" key="2">
    <source>
        <dbReference type="Proteomes" id="UP000260649"/>
    </source>
</evidence>
<proteinExistence type="predicted"/>
<name>A0A3E2B1S0_9FIRM</name>
<dbReference type="EMBL" id="QQRQ01000022">
    <property type="protein sequence ID" value="RFT05935.1"/>
    <property type="molecule type" value="Genomic_DNA"/>
</dbReference>
<reference evidence="1 2" key="1">
    <citation type="submission" date="2018-07" db="EMBL/GenBank/DDBJ databases">
        <title>GABA Modulating Bacteria of the Human Gut Microbiota.</title>
        <authorList>
            <person name="Strandwitz P."/>
            <person name="Kim K.H."/>
            <person name="Terekhova D."/>
            <person name="Liu J.K."/>
            <person name="Sharma A."/>
            <person name="Levering J."/>
            <person name="Mcdonald D."/>
            <person name="Dietrich D."/>
            <person name="Ramadhar T.R."/>
            <person name="Lekbua A."/>
            <person name="Mroue N."/>
            <person name="Liston C."/>
            <person name="Stewart E.J."/>
            <person name="Dubin M.J."/>
            <person name="Zengler K."/>
            <person name="Knight R."/>
            <person name="Gilbert J.A."/>
            <person name="Clardy J."/>
            <person name="Lewis K."/>
        </authorList>
    </citation>
    <scope>NUCLEOTIDE SEQUENCE [LARGE SCALE GENOMIC DNA]</scope>
    <source>
        <strain evidence="1 2">KLE1738</strain>
    </source>
</reference>
<dbReference type="AlphaFoldDB" id="A0A3E2B1S0"/>
<dbReference type="RefSeq" id="WP_117142636.1">
    <property type="nucleotide sequence ID" value="NZ_CAKXKJ010000005.1"/>
</dbReference>
<dbReference type="Proteomes" id="UP000260649">
    <property type="component" value="Unassembled WGS sequence"/>
</dbReference>
<dbReference type="GeneID" id="97996095"/>
<accession>A0A3E2B1S0</accession>
<comment type="caution">
    <text evidence="1">The sequence shown here is derived from an EMBL/GenBank/DDBJ whole genome shotgun (WGS) entry which is preliminary data.</text>
</comment>
<evidence type="ECO:0000313" key="1">
    <source>
        <dbReference type="EMBL" id="RFT05935.1"/>
    </source>
</evidence>
<dbReference type="OrthoDB" id="9952186at2"/>
<dbReference type="InterPro" id="IPR024510">
    <property type="entry name" value="DUF2589"/>
</dbReference>
<sequence>MQVEFGRLVTALGQAVSEAQRAVAAHAIGNYLAYFRRGPADQDGGAGYTPNTTSILFPPSTGGEEGARVAVPLVTLAHHNAVGLDSVRIKLCAAAAVDEEEKLLLDFSPPGRASGEPPLLTEMELCFRCDDPPEGTARVTTEMNKSL</sequence>
<dbReference type="Pfam" id="PF11655">
    <property type="entry name" value="DUF2589"/>
    <property type="match status" value="1"/>
</dbReference>
<protein>
    <submittedName>
        <fullName evidence="1">DUF2589 domain-containing protein</fullName>
    </submittedName>
</protein>
<gene>
    <name evidence="1" type="ORF">DV520_10145</name>
</gene>
<keyword evidence="2" id="KW-1185">Reference proteome</keyword>
<organism evidence="1 2">
    <name type="scientific">Evtepia gabavorous</name>
    <dbReference type="NCBI Taxonomy" id="2211183"/>
    <lineage>
        <taxon>Bacteria</taxon>
        <taxon>Bacillati</taxon>
        <taxon>Bacillota</taxon>
        <taxon>Clostridia</taxon>
        <taxon>Eubacteriales</taxon>
        <taxon>Evtepia</taxon>
    </lineage>
</organism>